<organism evidence="1 2">
    <name type="scientific">Cordyceps fumosorosea (strain ARSEF 2679)</name>
    <name type="common">Isaria fumosorosea</name>
    <dbReference type="NCBI Taxonomy" id="1081104"/>
    <lineage>
        <taxon>Eukaryota</taxon>
        <taxon>Fungi</taxon>
        <taxon>Dikarya</taxon>
        <taxon>Ascomycota</taxon>
        <taxon>Pezizomycotina</taxon>
        <taxon>Sordariomycetes</taxon>
        <taxon>Hypocreomycetidae</taxon>
        <taxon>Hypocreales</taxon>
        <taxon>Cordycipitaceae</taxon>
        <taxon>Cordyceps</taxon>
    </lineage>
</organism>
<dbReference type="RefSeq" id="XP_018699323.1">
    <property type="nucleotide sequence ID" value="XM_018853491.1"/>
</dbReference>
<dbReference type="Proteomes" id="UP000076744">
    <property type="component" value="Unassembled WGS sequence"/>
</dbReference>
<name>A0A166ZZ99_CORFA</name>
<dbReference type="GeneID" id="30026183"/>
<proteinExistence type="predicted"/>
<dbReference type="SUPFAM" id="SSF53067">
    <property type="entry name" value="Actin-like ATPase domain"/>
    <property type="match status" value="2"/>
</dbReference>
<keyword evidence="1" id="KW-0346">Stress response</keyword>
<dbReference type="InterPro" id="IPR043129">
    <property type="entry name" value="ATPase_NBD"/>
</dbReference>
<evidence type="ECO:0000313" key="2">
    <source>
        <dbReference type="Proteomes" id="UP000076744"/>
    </source>
</evidence>
<gene>
    <name evidence="1" type="ORF">ISF_09891</name>
</gene>
<dbReference type="PRINTS" id="PR00301">
    <property type="entry name" value="HEATSHOCK70"/>
</dbReference>
<evidence type="ECO:0000313" key="1">
    <source>
        <dbReference type="EMBL" id="OAA38393.1"/>
    </source>
</evidence>
<dbReference type="Gene3D" id="3.90.640.10">
    <property type="entry name" value="Actin, Chain A, domain 4"/>
    <property type="match status" value="1"/>
</dbReference>
<dbReference type="EMBL" id="AZHB01000092">
    <property type="protein sequence ID" value="OAA38393.1"/>
    <property type="molecule type" value="Genomic_DNA"/>
</dbReference>
<comment type="caution">
    <text evidence="1">The sequence shown here is derived from an EMBL/GenBank/DDBJ whole genome shotgun (WGS) entry which is preliminary data.</text>
</comment>
<dbReference type="CDD" id="cd10170">
    <property type="entry name" value="ASKHA_NBD_HSP70"/>
    <property type="match status" value="1"/>
</dbReference>
<dbReference type="STRING" id="1081104.A0A166ZZ99"/>
<reference evidence="1 2" key="1">
    <citation type="journal article" date="2016" name="Genome Biol. Evol.">
        <title>Divergent and convergent evolution of fungal pathogenicity.</title>
        <authorList>
            <person name="Shang Y."/>
            <person name="Xiao G."/>
            <person name="Zheng P."/>
            <person name="Cen K."/>
            <person name="Zhan S."/>
            <person name="Wang C."/>
        </authorList>
    </citation>
    <scope>NUCLEOTIDE SEQUENCE [LARGE SCALE GENOMIC DNA]</scope>
    <source>
        <strain evidence="1 2">ARSEF 2679</strain>
    </source>
</reference>
<dbReference type="AlphaFoldDB" id="A0A166ZZ99"/>
<accession>A0A166ZZ99</accession>
<dbReference type="PANTHER" id="PTHR14187:SF5">
    <property type="entry name" value="HEAT SHOCK 70 KDA PROTEIN 12A"/>
    <property type="match status" value="1"/>
</dbReference>
<keyword evidence="2" id="KW-1185">Reference proteome</keyword>
<dbReference type="Gene3D" id="3.30.420.40">
    <property type="match status" value="2"/>
</dbReference>
<protein>
    <submittedName>
        <fullName evidence="1">Heat shock protein Hsp70</fullName>
    </submittedName>
</protein>
<dbReference type="OrthoDB" id="2963168at2759"/>
<sequence length="612" mass="68490">MSMLSFKSISIPKNPGTVSAAAGRGKVLVAVDFGTTFTSVAYAHTAEAVGPHLLTSWGEGGDNTEGQVPTVLRYDNGEMSGPYVWGYRAQRYAQQGERIHEWFKLGLCDDFEERRARESELIKLYDSKTAKQPVKGEDCEKLVRDYLVGIKQAVDKKLGAVEQVAAMERHYIITVPALWDYSEQEKTRACAERADMGKGGEITLIPESEAAGIWAIKNMPSIEEGDAFVVCDAGGGTVDLTSFRVKFLSKDRRQCQLVGAGAGSGGLCGSIFLNRIFEKYLEEKLRDYPCWDPDFMIDALGAFETRIKPNFSGRNEEQHFIRIQGLKPSERHGIKKNFLDLTDEELRVNVFDIVINKIQALVRDQINHTEGSVKEVVLAGGFGRNPYLKRKLQKLECVVRQRIKVSEFEDSATAIVKGAVTASLYGLGRATVAPDGAFNFMSTRRVGVVSRKAGRHYGTWGYDDCKDGDPIEKLEMRDDGAKVARMHWFAKMNDDIPNGEPRYYPYEKIAKVIPGKQAHEVCLINIHIYVCEKRNPPEYKNDSNAWKITDFSLDLKGLTIPTIPHNGGRTRLYKASFEIEMILEATSLTFCGVYGRNTPDERRCPAKKVSFK</sequence>
<dbReference type="PANTHER" id="PTHR14187">
    <property type="entry name" value="ALPHA KINASE/ELONGATION FACTOR 2 KINASE"/>
    <property type="match status" value="1"/>
</dbReference>